<dbReference type="Proteomes" id="UP001410394">
    <property type="component" value="Unassembled WGS sequence"/>
</dbReference>
<name>A0ABU9YWD8_9RHOO</name>
<dbReference type="InterPro" id="IPR041140">
    <property type="entry name" value="DarA_N"/>
</dbReference>
<gene>
    <name evidence="6" type="ORF">ABDB84_05275</name>
</gene>
<comment type="caution">
    <text evidence="6">The sequence shown here is derived from an EMBL/GenBank/DDBJ whole genome shotgun (WGS) entry which is preliminary data.</text>
</comment>
<dbReference type="RefSeq" id="WP_345918646.1">
    <property type="nucleotide sequence ID" value="NZ_JBDIVE010000002.1"/>
</dbReference>
<keyword evidence="7" id="KW-1185">Reference proteome</keyword>
<feature type="domain" description="Inorganic pyrophosphatase" evidence="5">
    <location>
        <begin position="31"/>
        <end position="161"/>
    </location>
</feature>
<dbReference type="InterPro" id="IPR040824">
    <property type="entry name" value="LPD3"/>
</dbReference>
<protein>
    <submittedName>
        <fullName evidence="6">Uncharacterized protein</fullName>
    </submittedName>
</protein>
<organism evidence="6 7">
    <name type="scientific">Uliginosibacterium sediminicola</name>
    <dbReference type="NCBI Taxonomy" id="2024550"/>
    <lineage>
        <taxon>Bacteria</taxon>
        <taxon>Pseudomonadati</taxon>
        <taxon>Pseudomonadota</taxon>
        <taxon>Betaproteobacteria</taxon>
        <taxon>Rhodocyclales</taxon>
        <taxon>Zoogloeaceae</taxon>
        <taxon>Uliginosibacterium</taxon>
    </lineage>
</organism>
<feature type="domain" description="Large polyvalent protein-associated" evidence="4">
    <location>
        <begin position="772"/>
        <end position="884"/>
    </location>
</feature>
<evidence type="ECO:0000313" key="7">
    <source>
        <dbReference type="Proteomes" id="UP001410394"/>
    </source>
</evidence>
<evidence type="ECO:0000256" key="1">
    <source>
        <dbReference type="SAM" id="Coils"/>
    </source>
</evidence>
<feature type="coiled-coil region" evidence="1">
    <location>
        <begin position="365"/>
        <end position="406"/>
    </location>
</feature>
<evidence type="ECO:0000259" key="3">
    <source>
        <dbReference type="Pfam" id="PF18788"/>
    </source>
</evidence>
<evidence type="ECO:0000313" key="6">
    <source>
        <dbReference type="EMBL" id="MEN3067883.1"/>
    </source>
</evidence>
<evidence type="ECO:0000259" key="4">
    <source>
        <dbReference type="Pfam" id="PF18798"/>
    </source>
</evidence>
<dbReference type="InterPro" id="IPR041595">
    <property type="entry name" value="Inorganic_Pase"/>
</dbReference>
<feature type="region of interest" description="Disordered" evidence="2">
    <location>
        <begin position="1226"/>
        <end position="1245"/>
    </location>
</feature>
<feature type="domain" description="Defence against restriction A N-terminal" evidence="3">
    <location>
        <begin position="234"/>
        <end position="355"/>
    </location>
</feature>
<keyword evidence="1" id="KW-0175">Coiled coil</keyword>
<accession>A0ABU9YWD8</accession>
<dbReference type="Pfam" id="PF18798">
    <property type="entry name" value="LPD3"/>
    <property type="match status" value="1"/>
</dbReference>
<feature type="region of interest" description="Disordered" evidence="2">
    <location>
        <begin position="899"/>
        <end position="927"/>
    </location>
</feature>
<reference evidence="6 7" key="1">
    <citation type="journal article" date="2018" name="Int. J. Syst. Evol. Microbiol.">
        <title>Uliginosibacterium sediminicola sp. nov., isolated from freshwater sediment.</title>
        <authorList>
            <person name="Hwang W.M."/>
            <person name="Kim S.M."/>
            <person name="Kang K."/>
            <person name="Ahn T.Y."/>
        </authorList>
    </citation>
    <scope>NUCLEOTIDE SEQUENCE [LARGE SCALE GENOMIC DNA]</scope>
    <source>
        <strain evidence="6 7">M1-21</strain>
    </source>
</reference>
<dbReference type="Pfam" id="PF18823">
    <property type="entry name" value="InPase"/>
    <property type="match status" value="1"/>
</dbReference>
<proteinExistence type="predicted"/>
<dbReference type="InterPro" id="IPR036649">
    <property type="entry name" value="Pyrophosphatase_sf"/>
</dbReference>
<dbReference type="PROSITE" id="PS00387">
    <property type="entry name" value="PPASE"/>
    <property type="match status" value="1"/>
</dbReference>
<dbReference type="EMBL" id="JBDIVE010000002">
    <property type="protein sequence ID" value="MEN3067883.1"/>
    <property type="molecule type" value="Genomic_DNA"/>
</dbReference>
<dbReference type="SUPFAM" id="SSF50324">
    <property type="entry name" value="Inorganic pyrophosphatase"/>
    <property type="match status" value="1"/>
</dbReference>
<evidence type="ECO:0000259" key="5">
    <source>
        <dbReference type="Pfam" id="PF18823"/>
    </source>
</evidence>
<sequence>MSNHAELLAMIERAAHEGDFGDNDRRTPTPAMCEAGNYKKGRLRLYGLPLAIEQPRNSIRRGTDKNGQAWESRMGAHYGDIEGTRGADGDPVDVFVGTWPLADTAYVINQYVDGQFDEHKVMLAFVDEAAARAAYLASYERGWPGLDSLTPVSIPQLKWWLRRGDMSRPLTANQLPHEGQTMNRTFWNSQAEPINTTLDRLLYDVRRDDGSDGLLLDACTAADIIADADGGILVLDAMVVQFARLPRQMEILKKVMERTPGAVKPLGLQVTEPFTQRGVANVAAIFELSDGQTLSIYFHNPDVTPKKMAPGDELISWKWLLNKKDVTIVVAPERGQELNVREVARRVLKLAEKNSAAFARANANRAARMENIASLKSEVAALETELASAQHELEVAQQEAVDRQAAKDKAAAEVSIEEVAAAMDKTRGWSAWWSDEAINATINQAAVQGWVRRPSTSQVEWTDKGIAAYRAWKDAQPTLADAAKVAVETALSELGATREEWQVGATEGFELIAANYSGSALSIRVDQAGNVLIMAGGGREESAPSDPVQIAQAIKDLVAPPAVAEDQSPFRHMGLQISIRNVKDADGTVKTRWTVQTPENMEREQRGERQIGGDSIVDSREAAINEAEFLIRQDEERKKRIAEADAAEEADRAAKAAIVERFAEFVAYKGYSPAVAEKARAALMTMYASGKRMYELVADLVAEGRFIGEYGGRRTLENSEGYMLEEKKVGKVGMDYAEWLIGKRDQMISDTSAPIASLTGTELGDFPDTPEGKKALREAAKALLYGMRGDMVPCPAIGREVEIRRRSIKETLAFSADPRKLKLIPAIKEMIGSAVLEYREDNHKLDKKPGVATYYRLATTVMLEAAPLRVSVVIAEDRDGTLYYDFMINRDAAAERTTALDSSSAAEVPSSPLNDNSKNPGDLNVGQQDESVNVFDSADEGPMVFNLFIEGEAPEVLDDESPAPAVPSAQFERYADFIREKAGVVGNGMIQEIKVDPGFEDGEAEKLLALIAELNPEGKQPANQDDVLAAIKALRPFLSKAQMSVMGTATRGEEGQWFKDKFVELAELIKTMPRSYGQDGKGDQALAYLHYFTGGSDFWITELDSEGDGTEQAFGLAKIQVAKLGYISIAEIVAAGAELDLHWTPKTLAEINGSEGDQGDDDEKMEAIRRQLDDEKTWVSQGDFSPDSVAESRSPAVLRYLSENTGEAESHAAELSRLWAERANTQPVEPQPVPQPVNDGRVEGSATDPHAVDRALFQSVIDGTVPDMLAPELADQLEAAYARIAGDAELESLFERAVNAYTSSAMKSTDSLAVA</sequence>
<evidence type="ECO:0000256" key="2">
    <source>
        <dbReference type="SAM" id="MobiDB-lite"/>
    </source>
</evidence>
<dbReference type="Pfam" id="PF18788">
    <property type="entry name" value="DarA_N"/>
    <property type="match status" value="1"/>
</dbReference>